<protein>
    <recommendedName>
        <fullName evidence="4">MotA/TolQ/ExbB proton channel domain-containing protein</fullName>
    </recommendedName>
</protein>
<evidence type="ECO:0000313" key="3">
    <source>
        <dbReference type="Proteomes" id="UP001162802"/>
    </source>
</evidence>
<keyword evidence="1" id="KW-0472">Membrane</keyword>
<dbReference type="RefSeq" id="WP_243796884.1">
    <property type="nucleotide sequence ID" value="NZ_JALHAT010000003.1"/>
</dbReference>
<sequence length="66" mass="7270">MTLDDIPVGAKHLIDAFSLTALLGTLVNILPHIATGLTVIWSIIRIYETDTVQQLLGRVAEEERDV</sequence>
<keyword evidence="1" id="KW-0812">Transmembrane</keyword>
<evidence type="ECO:0000313" key="2">
    <source>
        <dbReference type="EMBL" id="MCJ1959645.1"/>
    </source>
</evidence>
<name>A0ABT0A8X7_9SPHN</name>
<proteinExistence type="predicted"/>
<reference evidence="2" key="1">
    <citation type="submission" date="2022-03" db="EMBL/GenBank/DDBJ databases">
        <title>Identification of a novel bacterium isolated from mangrove sediments.</title>
        <authorList>
            <person name="Pan X."/>
        </authorList>
    </citation>
    <scope>NUCLEOTIDE SEQUENCE</scope>
    <source>
        <strain evidence="2">B2637</strain>
    </source>
</reference>
<evidence type="ECO:0008006" key="4">
    <source>
        <dbReference type="Google" id="ProtNLM"/>
    </source>
</evidence>
<accession>A0ABT0A8X7</accession>
<feature type="transmembrane region" description="Helical" evidence="1">
    <location>
        <begin position="20"/>
        <end position="44"/>
    </location>
</feature>
<keyword evidence="3" id="KW-1185">Reference proteome</keyword>
<organism evidence="2 3">
    <name type="scientific">Novosphingobium mangrovi</name>
    <name type="common">ex Hu et al. 2023</name>
    <dbReference type="NCBI Taxonomy" id="2930094"/>
    <lineage>
        <taxon>Bacteria</taxon>
        <taxon>Pseudomonadati</taxon>
        <taxon>Pseudomonadota</taxon>
        <taxon>Alphaproteobacteria</taxon>
        <taxon>Sphingomonadales</taxon>
        <taxon>Sphingomonadaceae</taxon>
        <taxon>Novosphingobium</taxon>
    </lineage>
</organism>
<keyword evidence="1" id="KW-1133">Transmembrane helix</keyword>
<dbReference type="Proteomes" id="UP001162802">
    <property type="component" value="Unassembled WGS sequence"/>
</dbReference>
<evidence type="ECO:0000256" key="1">
    <source>
        <dbReference type="SAM" id="Phobius"/>
    </source>
</evidence>
<comment type="caution">
    <text evidence="2">The sequence shown here is derived from an EMBL/GenBank/DDBJ whole genome shotgun (WGS) entry which is preliminary data.</text>
</comment>
<dbReference type="EMBL" id="JALHAT010000003">
    <property type="protein sequence ID" value="MCJ1959645.1"/>
    <property type="molecule type" value="Genomic_DNA"/>
</dbReference>
<gene>
    <name evidence="2" type="ORF">MTR65_02980</name>
</gene>